<sequence>MGISATMILLVNLKRSTYRSSLDKLAIRGIRSFDDKSMNVIQFYSPVTVIVGVNGTGKTTIIECLKYATTGELPPNTKGGAFVHDPKVAGEKEVKAQVRLRFWNVKRERMVATRNLQVTVKKGGGLTMKTLEGILSKVDGVDTGDKRNAISTKCAEMDAEVPRLMGVSTAILDNVIFCHQEESNWPLSEPSALKKKFDDIFEASKFTKALDHIKSLRKERMAELKVDGERLNFLKQDRDKADNLKKELDRHRTDLGRKETESERLTQRHEELTKANAEFYQSSTKFTEIFEKAQALNDKKEMYESNRNNLKKHIRTVMKESDTELRAMIQNFAKDKQEIQSKIDEKRSQLEDLEKEHRAVRARHGKESQRVGELKADRKRYDRNANERDDIIRLSASQYHITGFNGKLNRERVEEYTELLRDKLSKAREECARIETDGKSHDNELQEKINKLRSEQQSNSSLREDRKRQLDAIKAQRRAAETETESYSTIEFDIKKIERDIEVLGDRIAATETEIGEAKYEERLRQLAVDIRQLEATKDEVNSEYRAMQKHAEARANLSAARTNLTKVQARIQEAIENHGTKYLEVTGQALDPTNMDEPLITAQRSCENERDAISREKQMVLEQRNRWESDVAITKENIEKLELEASRTKKDLQAFRSESLSFSKSTDLNVILTEVQGEIATVKTLLGEGDGPNEISFFEAIQKTAEKDNKCLGCDRHFKKSEEAAFKKYLKDTFTLLKAKQNKPRLQIELGEWQTVETKLKAFIPREDSMKLSLQKAIPEDKQKIHGWEAKIQAAAKQIEAVGSFVDFYSRSDADVIPAKIENRESRMQTKAREISNLRSYAAVMSRDVTEADDLRQQITSTERGLEGTGSTKTTEEVQAQMTDIDKQIKSKNEARLRMMGERDQLSNRQIADESNLSAKKLSLLEAKNRQASRKQAEAKIEEYIKDINRLEEEIKDLENKSNSYEKPLRILEGDLRTSKYQWGRNLLEARLQLDGYTKTVAEIKQVCDDMKRYEDANGDKLLEDSEKLVRDLERQISQLDNEISDLQQEIAALRDDLSNSDQRAQNIDNNISYREAEQQIEQLKEEIDQIDLEEAARAKQQFDTKYQRAERERTETYAKMKEQARRMQRQLDTDYKNIHGEYIDCLVKWKTGDMANRDLEKYGKALDKTLDEHWREVYSGTDIDSIQIVSESDASNTGTRKSYNYRLVMRKGDQSLDMRGRCSAGQKVLASILVRLALADSFAQQCGVLALDEPTTNLDVDNITALAGALANLIDRMKHLKNFQLIVITHDETFLQRLAGNSSAFEYYWRVSRNAEQKSIVERQRVVAEY</sequence>
<proteinExistence type="predicted"/>
<organism evidence="1 2">
    <name type="scientific">Naganishia onofrii</name>
    <dbReference type="NCBI Taxonomy" id="1851511"/>
    <lineage>
        <taxon>Eukaryota</taxon>
        <taxon>Fungi</taxon>
        <taxon>Dikarya</taxon>
        <taxon>Basidiomycota</taxon>
        <taxon>Agaricomycotina</taxon>
        <taxon>Tremellomycetes</taxon>
        <taxon>Filobasidiales</taxon>
        <taxon>Filobasidiaceae</taxon>
        <taxon>Naganishia</taxon>
    </lineage>
</organism>
<keyword evidence="2" id="KW-1185">Reference proteome</keyword>
<evidence type="ECO:0000313" key="2">
    <source>
        <dbReference type="Proteomes" id="UP001234202"/>
    </source>
</evidence>
<protein>
    <submittedName>
        <fullName evidence="1">Uncharacterized protein</fullName>
    </submittedName>
</protein>
<dbReference type="EMBL" id="JASBWV010000014">
    <property type="protein sequence ID" value="KAJ9122681.1"/>
    <property type="molecule type" value="Genomic_DNA"/>
</dbReference>
<reference evidence="1" key="1">
    <citation type="submission" date="2023-04" db="EMBL/GenBank/DDBJ databases">
        <title>Draft Genome sequencing of Naganishia species isolated from polar environments using Oxford Nanopore Technology.</title>
        <authorList>
            <person name="Leo P."/>
            <person name="Venkateswaran K."/>
        </authorList>
    </citation>
    <scope>NUCLEOTIDE SEQUENCE</scope>
    <source>
        <strain evidence="1">DBVPG 5303</strain>
    </source>
</reference>
<gene>
    <name evidence="1" type="ORF">QFC24_004110</name>
</gene>
<evidence type="ECO:0000313" key="1">
    <source>
        <dbReference type="EMBL" id="KAJ9122681.1"/>
    </source>
</evidence>
<name>A0ACC2XI12_9TREE</name>
<comment type="caution">
    <text evidence="1">The sequence shown here is derived from an EMBL/GenBank/DDBJ whole genome shotgun (WGS) entry which is preliminary data.</text>
</comment>
<dbReference type="Proteomes" id="UP001234202">
    <property type="component" value="Unassembled WGS sequence"/>
</dbReference>
<accession>A0ACC2XI12</accession>